<keyword evidence="3" id="KW-1185">Reference proteome</keyword>
<reference evidence="2" key="1">
    <citation type="journal article" date="2023" name="bioRxiv">
        <title>Scaffold-level genome assemblies of two parasitoid biocontrol wasps reveal the parthenogenesis mechanism and an associated novel virus.</title>
        <authorList>
            <person name="Inwood S."/>
            <person name="Skelly J."/>
            <person name="Guhlin J."/>
            <person name="Harrop T."/>
            <person name="Goldson S."/>
            <person name="Dearden P."/>
        </authorList>
    </citation>
    <scope>NUCLEOTIDE SEQUENCE</scope>
    <source>
        <strain evidence="2">Irish</strain>
        <tissue evidence="2">Whole body</tissue>
    </source>
</reference>
<dbReference type="Proteomes" id="UP001168990">
    <property type="component" value="Unassembled WGS sequence"/>
</dbReference>
<dbReference type="AlphaFoldDB" id="A0AA39F823"/>
<comment type="caution">
    <text evidence="2">The sequence shown here is derived from an EMBL/GenBank/DDBJ whole genome shotgun (WGS) entry which is preliminary data.</text>
</comment>
<accession>A0AA39F823</accession>
<gene>
    <name evidence="2" type="ORF">PV328_003257</name>
</gene>
<evidence type="ECO:0000313" key="2">
    <source>
        <dbReference type="EMBL" id="KAK0164660.1"/>
    </source>
</evidence>
<reference evidence="2" key="2">
    <citation type="submission" date="2023-03" db="EMBL/GenBank/DDBJ databases">
        <authorList>
            <person name="Inwood S.N."/>
            <person name="Skelly J.G."/>
            <person name="Guhlin J."/>
            <person name="Harrop T.W.R."/>
            <person name="Goldson S.G."/>
            <person name="Dearden P.K."/>
        </authorList>
    </citation>
    <scope>NUCLEOTIDE SEQUENCE</scope>
    <source>
        <strain evidence="2">Irish</strain>
        <tissue evidence="2">Whole body</tissue>
    </source>
</reference>
<feature type="region of interest" description="Disordered" evidence="1">
    <location>
        <begin position="102"/>
        <end position="124"/>
    </location>
</feature>
<feature type="region of interest" description="Disordered" evidence="1">
    <location>
        <begin position="1"/>
        <end position="27"/>
    </location>
</feature>
<sequence length="169" mass="19312">MLALAMRREHTSGRSSNYEPGNPLTGFEPLQQTSFVHQVNESRIRGDGQINDDGELQEYVDIAQVQQLLQQQTQHQQHHHQQQTTTACLWGGVYPPPPPPPTIGYPHHHHHHHHHTPSHQSVKQPRLQLKFIYLPASADNLDNELEGTKNLGCETTHLVKHKQILRSDQ</sequence>
<name>A0AA39F823_9HYME</name>
<organism evidence="2 3">
    <name type="scientific">Microctonus aethiopoides</name>
    <dbReference type="NCBI Taxonomy" id="144406"/>
    <lineage>
        <taxon>Eukaryota</taxon>
        <taxon>Metazoa</taxon>
        <taxon>Ecdysozoa</taxon>
        <taxon>Arthropoda</taxon>
        <taxon>Hexapoda</taxon>
        <taxon>Insecta</taxon>
        <taxon>Pterygota</taxon>
        <taxon>Neoptera</taxon>
        <taxon>Endopterygota</taxon>
        <taxon>Hymenoptera</taxon>
        <taxon>Apocrita</taxon>
        <taxon>Ichneumonoidea</taxon>
        <taxon>Braconidae</taxon>
        <taxon>Euphorinae</taxon>
        <taxon>Microctonus</taxon>
    </lineage>
</organism>
<evidence type="ECO:0000313" key="3">
    <source>
        <dbReference type="Proteomes" id="UP001168990"/>
    </source>
</evidence>
<feature type="compositionally biased region" description="Basic and acidic residues" evidence="1">
    <location>
        <begin position="1"/>
        <end position="12"/>
    </location>
</feature>
<protein>
    <submittedName>
        <fullName evidence="2">Uncharacterized protein</fullName>
    </submittedName>
</protein>
<feature type="compositionally biased region" description="Basic residues" evidence="1">
    <location>
        <begin position="106"/>
        <end position="117"/>
    </location>
</feature>
<proteinExistence type="predicted"/>
<dbReference type="EMBL" id="JAQQBS010001422">
    <property type="protein sequence ID" value="KAK0164660.1"/>
    <property type="molecule type" value="Genomic_DNA"/>
</dbReference>
<evidence type="ECO:0000256" key="1">
    <source>
        <dbReference type="SAM" id="MobiDB-lite"/>
    </source>
</evidence>